<evidence type="ECO:0000313" key="4">
    <source>
        <dbReference type="Proteomes" id="UP000070353"/>
    </source>
</evidence>
<name>A0A081QN33_STROR</name>
<dbReference type="PROSITE" id="PS51257">
    <property type="entry name" value="PROKAR_LIPOPROTEIN"/>
    <property type="match status" value="1"/>
</dbReference>
<gene>
    <name evidence="3" type="ORF">SORDD24_00656</name>
</gene>
<evidence type="ECO:0000256" key="1">
    <source>
        <dbReference type="SAM" id="SignalP"/>
    </source>
</evidence>
<dbReference type="InterPro" id="IPR048787">
    <property type="entry name" value="SP_0191-like_C"/>
</dbReference>
<evidence type="ECO:0000259" key="2">
    <source>
        <dbReference type="Pfam" id="PF21642"/>
    </source>
</evidence>
<dbReference type="NCBIfam" id="NF041193">
    <property type="entry name" value="lipo_SP0191"/>
    <property type="match status" value="1"/>
</dbReference>
<comment type="caution">
    <text evidence="3">The sequence shown here is derived from an EMBL/GenBank/DDBJ whole genome shotgun (WGS) entry which is preliminary data.</text>
</comment>
<dbReference type="OrthoDB" id="2234192at2"/>
<organism evidence="3 4">
    <name type="scientific">Streptococcus oralis</name>
    <dbReference type="NCBI Taxonomy" id="1303"/>
    <lineage>
        <taxon>Bacteria</taxon>
        <taxon>Bacillati</taxon>
        <taxon>Bacillota</taxon>
        <taxon>Bacilli</taxon>
        <taxon>Lactobacillales</taxon>
        <taxon>Streptococcaceae</taxon>
        <taxon>Streptococcus</taxon>
    </lineage>
</organism>
<dbReference type="InterPro" id="IPR047840">
    <property type="entry name" value="SP_0191-like"/>
</dbReference>
<feature type="signal peptide" evidence="1">
    <location>
        <begin position="1"/>
        <end position="21"/>
    </location>
</feature>
<dbReference type="AlphaFoldDB" id="A0A081QN33"/>
<reference evidence="3 4" key="1">
    <citation type="submission" date="2016-01" db="EMBL/GenBank/DDBJ databases">
        <title>Highly variable Streptococcus oralis are common among viridans streptococci isolated from primates.</title>
        <authorList>
            <person name="Denapaite D."/>
            <person name="Rieger M."/>
            <person name="Koendgen S."/>
            <person name="Brueckner R."/>
            <person name="Ochigava I."/>
            <person name="Kappeler P."/>
            <person name="Maetz-Rensing K."/>
            <person name="Leendertz F."/>
            <person name="Hakenbeck R."/>
        </authorList>
    </citation>
    <scope>NUCLEOTIDE SEQUENCE [LARGE SCALE GENOMIC DNA]</scope>
    <source>
        <strain evidence="3 4">DD24</strain>
    </source>
</reference>
<evidence type="ECO:0000313" key="3">
    <source>
        <dbReference type="EMBL" id="KXU05389.1"/>
    </source>
</evidence>
<keyword evidence="1" id="KW-0732">Signal</keyword>
<dbReference type="EMBL" id="LQZB01000081">
    <property type="protein sequence ID" value="KXU05389.1"/>
    <property type="molecule type" value="Genomic_DNA"/>
</dbReference>
<sequence>MKKLLIASFALLFLLAGCGQKKETPAASTTASEPLQSNLPVLDNAEKNTVVTKTLLMPKSENGTQQTQTITYKGNQFLTLTIQQKRPVGDELKTFISENGLEETQKALLEAEEKDETIQEVRKLAGFTLETKLLSETEIQTTTTYDFQVLDVKKATQLEYLKNIGLENLLKNEPSQYIADRVANGAVEQ</sequence>
<feature type="domain" description="SP-0191-like C-terminal" evidence="2">
    <location>
        <begin position="50"/>
        <end position="181"/>
    </location>
</feature>
<proteinExistence type="predicted"/>
<protein>
    <recommendedName>
        <fullName evidence="2">SP-0191-like C-terminal domain-containing protein</fullName>
    </recommendedName>
</protein>
<accession>A0A081QN33</accession>
<dbReference type="Proteomes" id="UP000070353">
    <property type="component" value="Unassembled WGS sequence"/>
</dbReference>
<dbReference type="Pfam" id="PF21642">
    <property type="entry name" value="SP_0191-like"/>
    <property type="match status" value="1"/>
</dbReference>
<feature type="chain" id="PRO_5039033950" description="SP-0191-like C-terminal domain-containing protein" evidence="1">
    <location>
        <begin position="22"/>
        <end position="189"/>
    </location>
</feature>
<dbReference type="RefSeq" id="WP_033630419.1">
    <property type="nucleotide sequence ID" value="NZ_JAHZPE010000001.1"/>
</dbReference>
<dbReference type="PATRIC" id="fig|1303.84.peg.731"/>